<proteinExistence type="predicted"/>
<name>A0ABU5QNG4_9BACT</name>
<evidence type="ECO:0000313" key="2">
    <source>
        <dbReference type="Proteomes" id="UP001304671"/>
    </source>
</evidence>
<organism evidence="1 2">
    <name type="scientific">Arcicella aquatica</name>
    <dbReference type="NCBI Taxonomy" id="217141"/>
    <lineage>
        <taxon>Bacteria</taxon>
        <taxon>Pseudomonadati</taxon>
        <taxon>Bacteroidota</taxon>
        <taxon>Cytophagia</taxon>
        <taxon>Cytophagales</taxon>
        <taxon>Flectobacillaceae</taxon>
        <taxon>Arcicella</taxon>
    </lineage>
</organism>
<comment type="caution">
    <text evidence="1">The sequence shown here is derived from an EMBL/GenBank/DDBJ whole genome shotgun (WGS) entry which is preliminary data.</text>
</comment>
<dbReference type="RefSeq" id="WP_323249560.1">
    <property type="nucleotide sequence ID" value="NZ_JAYFUL010000017.1"/>
</dbReference>
<evidence type="ECO:0000313" key="1">
    <source>
        <dbReference type="EMBL" id="MEA5258455.1"/>
    </source>
</evidence>
<protein>
    <recommendedName>
        <fullName evidence="3">Lipopolysaccharide biosynthesis protein</fullName>
    </recommendedName>
</protein>
<gene>
    <name evidence="1" type="ORF">VB264_11735</name>
</gene>
<dbReference type="EMBL" id="JAYFUL010000017">
    <property type="protein sequence ID" value="MEA5258455.1"/>
    <property type="molecule type" value="Genomic_DNA"/>
</dbReference>
<accession>A0ABU5QNG4</accession>
<reference evidence="1 2" key="1">
    <citation type="submission" date="2023-12" db="EMBL/GenBank/DDBJ databases">
        <title>Novel species of the genus Arcicella isolated from rivers.</title>
        <authorList>
            <person name="Lu H."/>
        </authorList>
    </citation>
    <scope>NUCLEOTIDE SEQUENCE [LARGE SCALE GENOMIC DNA]</scope>
    <source>
        <strain evidence="1 2">LMG 21963</strain>
    </source>
</reference>
<keyword evidence="2" id="KW-1185">Reference proteome</keyword>
<dbReference type="Proteomes" id="UP001304671">
    <property type="component" value="Unassembled WGS sequence"/>
</dbReference>
<evidence type="ECO:0008006" key="3">
    <source>
        <dbReference type="Google" id="ProtNLM"/>
    </source>
</evidence>
<sequence>MKHILFISPTTAANIYQVILDEFNLYQNSIKTDFLSNVSPRYRYRNKGQRIINFLSKIFLNRNIKEVYHRKIMQKRFDRLENHYDLIFVIRPDLLTNAELSILKRKTTKLIAYYWDTMSFFPRKKDIMTYFDKVYSFDLEDCKTYNLELLTNFYYFEPQPVPIDKTVFCISHLEKKRFEMFNAMGKYLEAKKISYRFLTRQSKEKLKSPYIEYLKESIPYQEMLKLLNHYEIILDIAKPNQHGLSFRIFESLGMNKKIITNNQSVKAYDFYHPNNIMVIDFNKLDIPEAFFKTPYKHISDEIKLKYHLKFFVKKVLSNLN</sequence>